<feature type="transmembrane region" description="Helical" evidence="6">
    <location>
        <begin position="42"/>
        <end position="62"/>
    </location>
</feature>
<dbReference type="EMBL" id="CAJZBQ010000053">
    <property type="protein sequence ID" value="CAG9331097.1"/>
    <property type="molecule type" value="Genomic_DNA"/>
</dbReference>
<feature type="chain" id="PRO_5043628009" description="Major facilitator superfamily (MFS) profile domain-containing protein" evidence="7">
    <location>
        <begin position="22"/>
        <end position="431"/>
    </location>
</feature>
<keyword evidence="7" id="KW-0732">Signal</keyword>
<dbReference type="InterPro" id="IPR050930">
    <property type="entry name" value="MFS_Vesicular_Transporter"/>
</dbReference>
<dbReference type="PANTHER" id="PTHR23506">
    <property type="entry name" value="GH10249P"/>
    <property type="match status" value="1"/>
</dbReference>
<dbReference type="Pfam" id="PF07690">
    <property type="entry name" value="MFS_1"/>
    <property type="match status" value="2"/>
</dbReference>
<feature type="transmembrane region" description="Helical" evidence="6">
    <location>
        <begin position="303"/>
        <end position="322"/>
    </location>
</feature>
<keyword evidence="5 6" id="KW-0472">Membrane</keyword>
<dbReference type="Gene3D" id="1.20.1250.20">
    <property type="entry name" value="MFS general substrate transporter like domains"/>
    <property type="match status" value="2"/>
</dbReference>
<keyword evidence="4 6" id="KW-1133">Transmembrane helix</keyword>
<feature type="transmembrane region" description="Helical" evidence="6">
    <location>
        <begin position="108"/>
        <end position="129"/>
    </location>
</feature>
<evidence type="ECO:0000313" key="10">
    <source>
        <dbReference type="Proteomes" id="UP001162131"/>
    </source>
</evidence>
<reference evidence="9" key="1">
    <citation type="submission" date="2021-09" db="EMBL/GenBank/DDBJ databases">
        <authorList>
            <consortium name="AG Swart"/>
            <person name="Singh M."/>
            <person name="Singh A."/>
            <person name="Seah K."/>
            <person name="Emmerich C."/>
        </authorList>
    </citation>
    <scope>NUCLEOTIDE SEQUENCE</scope>
    <source>
        <strain evidence="9">ATCC30299</strain>
    </source>
</reference>
<evidence type="ECO:0000256" key="6">
    <source>
        <dbReference type="SAM" id="Phobius"/>
    </source>
</evidence>
<feature type="transmembrane region" description="Helical" evidence="6">
    <location>
        <begin position="141"/>
        <end position="161"/>
    </location>
</feature>
<feature type="domain" description="Major facilitator superfamily (MFS) profile" evidence="8">
    <location>
        <begin position="7"/>
        <end position="402"/>
    </location>
</feature>
<sequence>MGMLDSALLGMFLTQMMSAAAFSVIAPYYPSVASDKGLSGETIGLVFSCYPLAAWVTSPLIGVIATRFGRKRTFIAGALLVGVVTTAFALLPLFGYGMFTFLSFLQRLLQGVGGAAIGGASFAIIASGYKERMELMLGIQQSMTSLGMMLGPLIGTGLYYIGGFSFMFIALGCNFLAFIVYACWVLPQDKPYMKADAVVKIQHLMKNSGVMSVGIILIIAFMNLAALAPVFTEHLTTNYDVEKASAGFFFTIPSLSYACVVFIIGRIPQTVSRIKIMILGLYVMLLAMILAGPWIIIGIPRSLAIVVIGLILLGIGLALSILPAMPIMVKKAQEDMPYHNSEHISDAVTGLTLFCLYSGQILGPPISGFFSDKIGFENASVLIGSVSLIYAFIFTFTSKSLRPTIMQTLETPLYQEMVSAKKSELVINEEF</sequence>
<keyword evidence="2" id="KW-0813">Transport</keyword>
<evidence type="ECO:0000259" key="8">
    <source>
        <dbReference type="PROSITE" id="PS50850"/>
    </source>
</evidence>
<feature type="transmembrane region" description="Helical" evidence="6">
    <location>
        <begin position="343"/>
        <end position="362"/>
    </location>
</feature>
<dbReference type="Proteomes" id="UP001162131">
    <property type="component" value="Unassembled WGS sequence"/>
</dbReference>
<feature type="transmembrane region" description="Helical" evidence="6">
    <location>
        <begin position="276"/>
        <end position="297"/>
    </location>
</feature>
<feature type="transmembrane region" description="Helical" evidence="6">
    <location>
        <begin position="208"/>
        <end position="232"/>
    </location>
</feature>
<feature type="transmembrane region" description="Helical" evidence="6">
    <location>
        <begin position="74"/>
        <end position="96"/>
    </location>
</feature>
<dbReference type="GO" id="GO:0022857">
    <property type="term" value="F:transmembrane transporter activity"/>
    <property type="evidence" value="ECO:0007669"/>
    <property type="project" value="InterPro"/>
</dbReference>
<evidence type="ECO:0000313" key="9">
    <source>
        <dbReference type="EMBL" id="CAG9331097.1"/>
    </source>
</evidence>
<comment type="subcellular location">
    <subcellularLocation>
        <location evidence="1">Membrane</location>
        <topology evidence="1">Multi-pass membrane protein</topology>
    </subcellularLocation>
</comment>
<comment type="caution">
    <text evidence="9">The sequence shown here is derived from an EMBL/GenBank/DDBJ whole genome shotgun (WGS) entry which is preliminary data.</text>
</comment>
<dbReference type="InterPro" id="IPR036259">
    <property type="entry name" value="MFS_trans_sf"/>
</dbReference>
<keyword evidence="3 6" id="KW-0812">Transmembrane</keyword>
<evidence type="ECO:0000256" key="4">
    <source>
        <dbReference type="ARBA" id="ARBA00022989"/>
    </source>
</evidence>
<name>A0AAU9JTK3_9CILI</name>
<evidence type="ECO:0000256" key="2">
    <source>
        <dbReference type="ARBA" id="ARBA00022448"/>
    </source>
</evidence>
<evidence type="ECO:0000256" key="1">
    <source>
        <dbReference type="ARBA" id="ARBA00004141"/>
    </source>
</evidence>
<dbReference type="PROSITE" id="PS50850">
    <property type="entry name" value="MFS"/>
    <property type="match status" value="1"/>
</dbReference>
<feature type="transmembrane region" description="Helical" evidence="6">
    <location>
        <begin position="244"/>
        <end position="264"/>
    </location>
</feature>
<evidence type="ECO:0000256" key="5">
    <source>
        <dbReference type="ARBA" id="ARBA00023136"/>
    </source>
</evidence>
<protein>
    <recommendedName>
        <fullName evidence="8">Major facilitator superfamily (MFS) profile domain-containing protein</fullName>
    </recommendedName>
</protein>
<feature type="transmembrane region" description="Helical" evidence="6">
    <location>
        <begin position="374"/>
        <end position="396"/>
    </location>
</feature>
<keyword evidence="10" id="KW-1185">Reference proteome</keyword>
<organism evidence="9 10">
    <name type="scientific">Blepharisma stoltei</name>
    <dbReference type="NCBI Taxonomy" id="1481888"/>
    <lineage>
        <taxon>Eukaryota</taxon>
        <taxon>Sar</taxon>
        <taxon>Alveolata</taxon>
        <taxon>Ciliophora</taxon>
        <taxon>Postciliodesmatophora</taxon>
        <taxon>Heterotrichea</taxon>
        <taxon>Heterotrichida</taxon>
        <taxon>Blepharismidae</taxon>
        <taxon>Blepharisma</taxon>
    </lineage>
</organism>
<evidence type="ECO:0000256" key="3">
    <source>
        <dbReference type="ARBA" id="ARBA00022692"/>
    </source>
</evidence>
<dbReference type="InterPro" id="IPR011701">
    <property type="entry name" value="MFS"/>
</dbReference>
<gene>
    <name evidence="9" type="ORF">BSTOLATCC_MIC53177</name>
</gene>
<dbReference type="SUPFAM" id="SSF103473">
    <property type="entry name" value="MFS general substrate transporter"/>
    <property type="match status" value="1"/>
</dbReference>
<feature type="signal peptide" evidence="7">
    <location>
        <begin position="1"/>
        <end position="21"/>
    </location>
</feature>
<dbReference type="GO" id="GO:0016020">
    <property type="term" value="C:membrane"/>
    <property type="evidence" value="ECO:0007669"/>
    <property type="project" value="UniProtKB-SubCell"/>
</dbReference>
<proteinExistence type="predicted"/>
<evidence type="ECO:0000256" key="7">
    <source>
        <dbReference type="SAM" id="SignalP"/>
    </source>
</evidence>
<dbReference type="PANTHER" id="PTHR23506:SF26">
    <property type="entry name" value="MFS-TYPE TRANSPORTER SLC18B1"/>
    <property type="match status" value="1"/>
</dbReference>
<dbReference type="InterPro" id="IPR020846">
    <property type="entry name" value="MFS_dom"/>
</dbReference>
<accession>A0AAU9JTK3</accession>
<feature type="transmembrane region" description="Helical" evidence="6">
    <location>
        <begin position="167"/>
        <end position="187"/>
    </location>
</feature>
<dbReference type="AlphaFoldDB" id="A0AAU9JTK3"/>